<dbReference type="EMBL" id="CAFBLS010000173">
    <property type="protein sequence ID" value="CAB4881410.1"/>
    <property type="molecule type" value="Genomic_DNA"/>
</dbReference>
<evidence type="ECO:0000313" key="2">
    <source>
        <dbReference type="EMBL" id="CAB4881410.1"/>
    </source>
</evidence>
<dbReference type="Pfam" id="PF06974">
    <property type="entry name" value="WS_DGAT_C"/>
    <property type="match status" value="1"/>
</dbReference>
<accession>A0A6J7EJL7</accession>
<proteinExistence type="predicted"/>
<gene>
    <name evidence="2" type="ORF">UFOPK3402_01345</name>
</gene>
<reference evidence="2" key="1">
    <citation type="submission" date="2020-05" db="EMBL/GenBank/DDBJ databases">
        <authorList>
            <person name="Chiriac C."/>
            <person name="Salcher M."/>
            <person name="Ghai R."/>
            <person name="Kavagutti S V."/>
        </authorList>
    </citation>
    <scope>NUCLEOTIDE SEQUENCE</scope>
</reference>
<evidence type="ECO:0000259" key="1">
    <source>
        <dbReference type="Pfam" id="PF06974"/>
    </source>
</evidence>
<dbReference type="InterPro" id="IPR009721">
    <property type="entry name" value="O-acyltransferase_WSD1_C"/>
</dbReference>
<protein>
    <submittedName>
        <fullName evidence="2">Unannotated protein</fullName>
    </submittedName>
</protein>
<name>A0A6J7EJL7_9ZZZZ</name>
<dbReference type="AlphaFoldDB" id="A0A6J7EJL7"/>
<organism evidence="2">
    <name type="scientific">freshwater metagenome</name>
    <dbReference type="NCBI Taxonomy" id="449393"/>
    <lineage>
        <taxon>unclassified sequences</taxon>
        <taxon>metagenomes</taxon>
        <taxon>ecological metagenomes</taxon>
    </lineage>
</organism>
<feature type="domain" description="O-acyltransferase WSD1 C-terminal" evidence="1">
    <location>
        <begin position="23"/>
        <end position="112"/>
    </location>
</feature>
<sequence length="139" mass="14756">MAQLLGAESIINVAGFGPPTLHALGARLASRLSSRVYNLAITNVPGPQQPLYVAGSRLLASYPVMPLTKNQAMSIGLTSYDGGVFVSVNADRDSVRDLADFVGCMRESLDELRQAARLVTGRVLRIIPSDDGPDEVSVS</sequence>